<keyword evidence="1" id="KW-0732">Signal</keyword>
<gene>
    <name evidence="4" type="ORF">LTR09_010439</name>
</gene>
<comment type="caution">
    <text evidence="4">The sequence shown here is derived from an EMBL/GenBank/DDBJ whole genome shotgun (WGS) entry which is preliminary data.</text>
</comment>
<dbReference type="AlphaFoldDB" id="A0AAJ0D7U3"/>
<dbReference type="InterPro" id="IPR029052">
    <property type="entry name" value="Metallo-depent_PP-like"/>
</dbReference>
<dbReference type="InterPro" id="IPR052900">
    <property type="entry name" value="Phospholipid_Metab_Enz"/>
</dbReference>
<name>A0AAJ0D7U3_9PEZI</name>
<evidence type="ECO:0000313" key="4">
    <source>
        <dbReference type="EMBL" id="KAK3048277.1"/>
    </source>
</evidence>
<evidence type="ECO:0000313" key="5">
    <source>
        <dbReference type="Proteomes" id="UP001271007"/>
    </source>
</evidence>
<dbReference type="InterPro" id="IPR032093">
    <property type="entry name" value="PhoD_N"/>
</dbReference>
<dbReference type="Pfam" id="PF16655">
    <property type="entry name" value="PhoD_N"/>
    <property type="match status" value="1"/>
</dbReference>
<dbReference type="PANTHER" id="PTHR43606">
    <property type="entry name" value="PHOSPHATASE, PUTATIVE (AFU_ORTHOLOGUE AFUA_6G08710)-RELATED"/>
    <property type="match status" value="1"/>
</dbReference>
<feature type="chain" id="PRO_5042603081" description="Alkaline phosphatase" evidence="1">
    <location>
        <begin position="17"/>
        <end position="633"/>
    </location>
</feature>
<keyword evidence="5" id="KW-1185">Reference proteome</keyword>
<feature type="domain" description="PhoD-like phosphatase metallophosphatase" evidence="2">
    <location>
        <begin position="192"/>
        <end position="557"/>
    </location>
</feature>
<dbReference type="EMBL" id="JAWDJX010000051">
    <property type="protein sequence ID" value="KAK3048277.1"/>
    <property type="molecule type" value="Genomic_DNA"/>
</dbReference>
<dbReference type="Gene3D" id="2.60.40.380">
    <property type="entry name" value="Purple acid phosphatase-like, N-terminal"/>
    <property type="match status" value="1"/>
</dbReference>
<accession>A0AAJ0D7U3</accession>
<proteinExistence type="predicted"/>
<dbReference type="Gene3D" id="3.60.21.70">
    <property type="entry name" value="PhoD-like phosphatase"/>
    <property type="match status" value="1"/>
</dbReference>
<evidence type="ECO:0008006" key="6">
    <source>
        <dbReference type="Google" id="ProtNLM"/>
    </source>
</evidence>
<dbReference type="Proteomes" id="UP001271007">
    <property type="component" value="Unassembled WGS sequence"/>
</dbReference>
<feature type="signal peptide" evidence="1">
    <location>
        <begin position="1"/>
        <end position="16"/>
    </location>
</feature>
<dbReference type="InterPro" id="IPR038607">
    <property type="entry name" value="PhoD-like_sf"/>
</dbReference>
<evidence type="ECO:0000256" key="1">
    <source>
        <dbReference type="SAM" id="SignalP"/>
    </source>
</evidence>
<dbReference type="SUPFAM" id="SSF56300">
    <property type="entry name" value="Metallo-dependent phosphatases"/>
    <property type="match status" value="1"/>
</dbReference>
<dbReference type="InterPro" id="IPR018946">
    <property type="entry name" value="PhoD-like_MPP"/>
</dbReference>
<organism evidence="4 5">
    <name type="scientific">Extremus antarcticus</name>
    <dbReference type="NCBI Taxonomy" id="702011"/>
    <lineage>
        <taxon>Eukaryota</taxon>
        <taxon>Fungi</taxon>
        <taxon>Dikarya</taxon>
        <taxon>Ascomycota</taxon>
        <taxon>Pezizomycotina</taxon>
        <taxon>Dothideomycetes</taxon>
        <taxon>Dothideomycetidae</taxon>
        <taxon>Mycosphaerellales</taxon>
        <taxon>Extremaceae</taxon>
        <taxon>Extremus</taxon>
    </lineage>
</organism>
<dbReference type="PANTHER" id="PTHR43606:SF8">
    <property type="entry name" value="ALKALINE PHOSPHATASE"/>
    <property type="match status" value="1"/>
</dbReference>
<dbReference type="Pfam" id="PF09423">
    <property type="entry name" value="PhoD"/>
    <property type="match status" value="1"/>
</dbReference>
<evidence type="ECO:0000259" key="3">
    <source>
        <dbReference type="Pfam" id="PF16655"/>
    </source>
</evidence>
<reference evidence="4" key="1">
    <citation type="submission" date="2023-04" db="EMBL/GenBank/DDBJ databases">
        <title>Black Yeasts Isolated from many extreme environments.</title>
        <authorList>
            <person name="Coleine C."/>
            <person name="Stajich J.E."/>
            <person name="Selbmann L."/>
        </authorList>
    </citation>
    <scope>NUCLEOTIDE SEQUENCE</scope>
    <source>
        <strain evidence="4">CCFEE 5312</strain>
    </source>
</reference>
<sequence length="633" mass="70657">MLSLVSLSLLATAAVADWSGNINYGSPSQSHPSLGISMPKVVKRQTGNSSYMDPALLSFTHRVASGDPYSDSVILWTRAAPMMDNDKSNITVEGLVPLYNHDTQEFVRASSSPVCLTYEVATDEGMSEVVTSGKAYTSSDIDYTVKVEAGGLEPFTQYYYQFCVCGSSTTSPVGRTKTAPTSDDDLAAVSVAVFSCSNYPNGFFNSYGNAARKDDVDYVIHLGDYIYEYNTSSKSDARIVYPQFPEEILTLYDYRKRLATYRTDEDLLLSHSKFAWIPVWDDHEVSNNGYRDGSSSMNNTEESFDWAGGVSVDQRKMNAVRAYFEWMPIRQVDMDNNLRIWRSFSIGSLFDLIMLDTRNYDRSITTLGWNDEYVKEISNDAGRTLMGSDQENWFYNSLIESNERGATWRLIGSQIVFSRINYTASWATLDLPLNYDQWDGYMSNKNRTLKTLYDNNISNNVMLAGDSHANWVSDLVWLDEKNYDPATGAGALGVEFGGTAVSSSGPCDEEEEDAPIAACNKISSGLVRDNQELQWSEGWYRGYFELHITREKIDAQFYGNPSLQTRNGYEVSLANFTVVNGANRLSRPVAGGTVEDGALQNGELSMSKLTVDTNTGEYFVHNFSRVTLETTYG</sequence>
<dbReference type="CDD" id="cd07389">
    <property type="entry name" value="MPP_PhoD"/>
    <property type="match status" value="1"/>
</dbReference>
<evidence type="ECO:0000259" key="2">
    <source>
        <dbReference type="Pfam" id="PF09423"/>
    </source>
</evidence>
<feature type="domain" description="Phospholipase D N-terminal" evidence="3">
    <location>
        <begin position="61"/>
        <end position="178"/>
    </location>
</feature>
<protein>
    <recommendedName>
        <fullName evidence="6">Alkaline phosphatase</fullName>
    </recommendedName>
</protein>